<name>A0AAV3VWR3_9CLOT</name>
<evidence type="ECO:0000313" key="2">
    <source>
        <dbReference type="EMBL" id="GEA29351.1"/>
    </source>
</evidence>
<organism evidence="2 3">
    <name type="scientific">Clostridium diolis</name>
    <dbReference type="NCBI Taxonomy" id="223919"/>
    <lineage>
        <taxon>Bacteria</taxon>
        <taxon>Bacillati</taxon>
        <taxon>Bacillota</taxon>
        <taxon>Clostridia</taxon>
        <taxon>Eubacteriales</taxon>
        <taxon>Clostridiaceae</taxon>
        <taxon>Clostridium</taxon>
    </lineage>
</organism>
<evidence type="ECO:0000313" key="3">
    <source>
        <dbReference type="Proteomes" id="UP000325212"/>
    </source>
</evidence>
<sequence>MSIKVNTIFKYILPENIYFLILYNNYGILIITLIKISFKIYDKKITTMNITFDYQKLIFIIVM</sequence>
<keyword evidence="1" id="KW-0472">Membrane</keyword>
<reference evidence="2 3" key="1">
    <citation type="submission" date="2019-06" db="EMBL/GenBank/DDBJ databases">
        <title>Draft genome sequence of Clostridium diolis DSM 15410.</title>
        <authorList>
            <person name="Kobayashi H."/>
            <person name="Tanizawa Y."/>
            <person name="Tohno M."/>
        </authorList>
    </citation>
    <scope>NUCLEOTIDE SEQUENCE [LARGE SCALE GENOMIC DNA]</scope>
    <source>
        <strain evidence="2 3">DSM 15410</strain>
    </source>
</reference>
<feature type="transmembrane region" description="Helical" evidence="1">
    <location>
        <begin position="17"/>
        <end position="38"/>
    </location>
</feature>
<gene>
    <name evidence="2" type="ORF">CDIOL_02740</name>
</gene>
<dbReference type="Proteomes" id="UP000325212">
    <property type="component" value="Unassembled WGS sequence"/>
</dbReference>
<dbReference type="EMBL" id="BJLA01000001">
    <property type="protein sequence ID" value="GEA29351.1"/>
    <property type="molecule type" value="Genomic_DNA"/>
</dbReference>
<protein>
    <submittedName>
        <fullName evidence="2">Uncharacterized protein</fullName>
    </submittedName>
</protein>
<keyword evidence="1" id="KW-0812">Transmembrane</keyword>
<dbReference type="AlphaFoldDB" id="A0AAV3VWR3"/>
<proteinExistence type="predicted"/>
<comment type="caution">
    <text evidence="2">The sequence shown here is derived from an EMBL/GenBank/DDBJ whole genome shotgun (WGS) entry which is preliminary data.</text>
</comment>
<keyword evidence="3" id="KW-1185">Reference proteome</keyword>
<keyword evidence="1" id="KW-1133">Transmembrane helix</keyword>
<evidence type="ECO:0000256" key="1">
    <source>
        <dbReference type="SAM" id="Phobius"/>
    </source>
</evidence>
<accession>A0AAV3VWR3</accession>